<dbReference type="PANTHER" id="PTHR36842">
    <property type="entry name" value="PROTEIN TOLB HOMOLOG"/>
    <property type="match status" value="1"/>
</dbReference>
<protein>
    <submittedName>
        <fullName evidence="3">PD40 domain-containing protein</fullName>
    </submittedName>
</protein>
<dbReference type="Pfam" id="PF07676">
    <property type="entry name" value="PD40"/>
    <property type="match status" value="5"/>
</dbReference>
<dbReference type="PANTHER" id="PTHR36842:SF1">
    <property type="entry name" value="PROTEIN TOLB"/>
    <property type="match status" value="1"/>
</dbReference>
<dbReference type="InterPro" id="IPR011042">
    <property type="entry name" value="6-blade_b-propeller_TolB-like"/>
</dbReference>
<dbReference type="RefSeq" id="WP_272419303.1">
    <property type="nucleotide sequence ID" value="NZ_JAGTJJ010000003.1"/>
</dbReference>
<sequence length="433" mass="46609">MPHHFLPRFSRLAPALLALLAAAPSCSKKEKEPDNALPSHSAMPGTGTSAGAIEVKPPVPTTGNNSDVPTTKDKPLPPESAERTEAGPKNATGDEIPPEERPKIAGKVAFISERDGNREIYVIGADGKGEERLTKSPHADYNGPASPDGSALLAIRVEGEEGPQQLLLQPLDGSPPKPLGPLAGRVRFPTFSPDGRFVVYESNGGKVDPAHFSDLYRVNSDGSGFRRITKNDEGNFEPAFSPKGDAIVFISSRDRVAELYRIRPDGSDPVRLTNTPRDEWGARYSPDGKVLVFVSDREGADRIWLMPSSGGEARRLTQMRPAPRIVEEKPTWSPTGKRIAYALRVPEESARVGLVAMEDGKETFVRAPGGTGHVGEPAWSPDGQYLAVTVTRGSEQQIWIVRADGSGMTKLTSSPGGNWNPIWIPPRKGKGGK</sequence>
<feature type="region of interest" description="Disordered" evidence="2">
    <location>
        <begin position="25"/>
        <end position="105"/>
    </location>
</feature>
<keyword evidence="4" id="KW-1185">Reference proteome</keyword>
<proteinExistence type="inferred from homology"/>
<organism evidence="3 4">
    <name type="scientific">Polyangium jinanense</name>
    <dbReference type="NCBI Taxonomy" id="2829994"/>
    <lineage>
        <taxon>Bacteria</taxon>
        <taxon>Pseudomonadati</taxon>
        <taxon>Myxococcota</taxon>
        <taxon>Polyangia</taxon>
        <taxon>Polyangiales</taxon>
        <taxon>Polyangiaceae</taxon>
        <taxon>Polyangium</taxon>
    </lineage>
</organism>
<reference evidence="3 4" key="1">
    <citation type="submission" date="2021-04" db="EMBL/GenBank/DDBJ databases">
        <title>Genome analysis of Polyangium sp.</title>
        <authorList>
            <person name="Li Y."/>
            <person name="Wang J."/>
        </authorList>
    </citation>
    <scope>NUCLEOTIDE SEQUENCE [LARGE SCALE GENOMIC DNA]</scope>
    <source>
        <strain evidence="3 4">SDU14</strain>
    </source>
</reference>
<evidence type="ECO:0000256" key="1">
    <source>
        <dbReference type="ARBA" id="ARBA00009820"/>
    </source>
</evidence>
<feature type="compositionally biased region" description="Basic and acidic residues" evidence="2">
    <location>
        <begin position="70"/>
        <end position="86"/>
    </location>
</feature>
<accession>A0A9X4AQ39</accession>
<dbReference type="Gene3D" id="2.120.10.30">
    <property type="entry name" value="TolB, C-terminal domain"/>
    <property type="match status" value="2"/>
</dbReference>
<gene>
    <name evidence="3" type="ORF">KEG57_09315</name>
</gene>
<comment type="caution">
    <text evidence="3">The sequence shown here is derived from an EMBL/GenBank/DDBJ whole genome shotgun (WGS) entry which is preliminary data.</text>
</comment>
<evidence type="ECO:0000256" key="2">
    <source>
        <dbReference type="SAM" id="MobiDB-lite"/>
    </source>
</evidence>
<dbReference type="InterPro" id="IPR011659">
    <property type="entry name" value="WD40"/>
</dbReference>
<evidence type="ECO:0000313" key="3">
    <source>
        <dbReference type="EMBL" id="MDC3980693.1"/>
    </source>
</evidence>
<dbReference type="AlphaFoldDB" id="A0A9X4AQ39"/>
<dbReference type="EMBL" id="JAGTJJ010000003">
    <property type="protein sequence ID" value="MDC3980693.1"/>
    <property type="molecule type" value="Genomic_DNA"/>
</dbReference>
<name>A0A9X4AQ39_9BACT</name>
<comment type="similarity">
    <text evidence="1">Belongs to the TolB family.</text>
</comment>
<dbReference type="Proteomes" id="UP001151081">
    <property type="component" value="Unassembled WGS sequence"/>
</dbReference>
<dbReference type="SUPFAM" id="SSF82171">
    <property type="entry name" value="DPP6 N-terminal domain-like"/>
    <property type="match status" value="1"/>
</dbReference>
<evidence type="ECO:0000313" key="4">
    <source>
        <dbReference type="Proteomes" id="UP001151081"/>
    </source>
</evidence>